<reference evidence="8" key="1">
    <citation type="submission" date="2006-10" db="EMBL/GenBank/DDBJ databases">
        <authorList>
            <person name="Amadeo P."/>
            <person name="Zhao Q."/>
            <person name="Wortman J."/>
            <person name="Fraser-Liggett C."/>
            <person name="Carlton J."/>
        </authorList>
    </citation>
    <scope>NUCLEOTIDE SEQUENCE</scope>
    <source>
        <strain evidence="8">G3</strain>
    </source>
</reference>
<dbReference type="Pfam" id="PF07928">
    <property type="entry name" value="Vps54"/>
    <property type="match status" value="1"/>
</dbReference>
<dbReference type="KEGG" id="tva:4768300"/>
<dbReference type="STRING" id="5722.A2EAD9"/>
<dbReference type="GO" id="GO:0006896">
    <property type="term" value="P:Golgi to vacuole transport"/>
    <property type="evidence" value="ECO:0000318"/>
    <property type="project" value="GO_Central"/>
</dbReference>
<comment type="similarity">
    <text evidence="2">Belongs to the VPS54 family.</text>
</comment>
<keyword evidence="5" id="KW-0333">Golgi apparatus</keyword>
<keyword evidence="6" id="KW-0175">Coiled coil</keyword>
<evidence type="ECO:0000313" key="9">
    <source>
        <dbReference type="Proteomes" id="UP000001542"/>
    </source>
</evidence>
<dbReference type="VEuPathDB" id="TrichDB:TVAG_109500"/>
<gene>
    <name evidence="8" type="ORF">TVAG_109500</name>
</gene>
<dbReference type="InterPro" id="IPR012501">
    <property type="entry name" value="Vps54_C"/>
</dbReference>
<evidence type="ECO:0000256" key="5">
    <source>
        <dbReference type="ARBA" id="ARBA00023034"/>
    </source>
</evidence>
<dbReference type="InterPro" id="IPR039745">
    <property type="entry name" value="Vps54"/>
</dbReference>
<dbReference type="GO" id="GO:0000938">
    <property type="term" value="C:GARP complex"/>
    <property type="evidence" value="ECO:0000318"/>
    <property type="project" value="GO_Central"/>
</dbReference>
<keyword evidence="4" id="KW-0653">Protein transport</keyword>
<dbReference type="GO" id="GO:0042147">
    <property type="term" value="P:retrograde transport, endosome to Golgi"/>
    <property type="evidence" value="ECO:0000318"/>
    <property type="project" value="GO_Central"/>
</dbReference>
<evidence type="ECO:0000313" key="8">
    <source>
        <dbReference type="EMBL" id="EAY10366.1"/>
    </source>
</evidence>
<keyword evidence="9" id="KW-1185">Reference proteome</keyword>
<evidence type="ECO:0000256" key="4">
    <source>
        <dbReference type="ARBA" id="ARBA00022927"/>
    </source>
</evidence>
<dbReference type="PANTHER" id="PTHR12965">
    <property type="entry name" value="VACUOLAR PROTEIN SORTING 54"/>
    <property type="match status" value="1"/>
</dbReference>
<evidence type="ECO:0000256" key="3">
    <source>
        <dbReference type="ARBA" id="ARBA00022448"/>
    </source>
</evidence>
<dbReference type="SMR" id="A2EAD9"/>
<evidence type="ECO:0000256" key="1">
    <source>
        <dbReference type="ARBA" id="ARBA00004601"/>
    </source>
</evidence>
<dbReference type="GO" id="GO:0005829">
    <property type="term" value="C:cytosol"/>
    <property type="evidence" value="ECO:0007669"/>
    <property type="project" value="GOC"/>
</dbReference>
<dbReference type="VEuPathDB" id="TrichDB:TVAGG3_0924310"/>
<evidence type="ECO:0000259" key="7">
    <source>
        <dbReference type="Pfam" id="PF07928"/>
    </source>
</evidence>
<name>A2EAD9_TRIV3</name>
<sequence>MQNEELKYPVQPFVFEFARDASKKLSFSDIQMKQPQKVDYGPIEDYLRTNDAFLREYEEINKPEVAQNNTYQDCQVSKIFYDPNFDLRKTKYFNEVFPSGCLKQRLFSEQLILQLDTIQNLLYHSSDNHALDFFQSFSAIHDMNSEIAALLPKVKTMRNEVATLQQNANAPNAITALMNKKSRLQSIQTTLDSMKRVVDAGPAAIAYAETGDFNTAFVTLDETIETLKSKLLQIKSMHSYLYKLQDTKNLIVKKLKDTFCSIFTRDDINISDIVAVIVQQNLLTEVLDYVNTFLGQYSHDQVLKIITQIADQDLQSISISKFTEALQNSFPIIRLKLFAKGTNTIESIASEFEKYSKESSESVKGLIQVLCNNVYEEVIGIISSQPLKNVDLDNFSAIYDSIINFGRGFDKCSINDHLLQQSLYSFGQQFIETFDKDLKAREELATSSDKWQHTISGTLHLEILRRLTTGNKLDNLVIEDSKFGVTASALTMLEIIWNYLEAARRIKGTADDFTIKLAAAISNYSRQCMYYIYEGAAAKQGKFKNTSTRHLSLASANIEFMARLISYITPRLETVGANRNIVSVQMQNVSKNLIENENKLNTQICKVLTNKISEHMSKIDLDPNGISPFVEKVVKEVNTLNNFINEFLPKKTVQMIMDVIGKHINMTISGQQNAKQPLIKNPLFQRDCSALAERLAPAGISIEVSKY</sequence>
<proteinExistence type="inferred from homology"/>
<dbReference type="Proteomes" id="UP000001542">
    <property type="component" value="Unassembled WGS sequence"/>
</dbReference>
<protein>
    <recommendedName>
        <fullName evidence="7">Vacuolar protein sorting-associated protein 54 C-terminal domain-containing protein</fullName>
    </recommendedName>
</protein>
<dbReference type="AlphaFoldDB" id="A2EAD9"/>
<dbReference type="InParanoid" id="A2EAD9"/>
<organism evidence="8 9">
    <name type="scientific">Trichomonas vaginalis (strain ATCC PRA-98 / G3)</name>
    <dbReference type="NCBI Taxonomy" id="412133"/>
    <lineage>
        <taxon>Eukaryota</taxon>
        <taxon>Metamonada</taxon>
        <taxon>Parabasalia</taxon>
        <taxon>Trichomonadida</taxon>
        <taxon>Trichomonadidae</taxon>
        <taxon>Trichomonas</taxon>
    </lineage>
</organism>
<dbReference type="RefSeq" id="XP_001322589.1">
    <property type="nucleotide sequence ID" value="XM_001322554.1"/>
</dbReference>
<comment type="subcellular location">
    <subcellularLocation>
        <location evidence="1">Golgi apparatus</location>
        <location evidence="1">trans-Golgi network</location>
    </subcellularLocation>
</comment>
<dbReference type="OrthoDB" id="10259024at2759"/>
<feature type="domain" description="Vacuolar protein sorting-associated protein 54 C-terminal" evidence="7">
    <location>
        <begin position="481"/>
        <end position="610"/>
    </location>
</feature>
<dbReference type="GO" id="GO:0015031">
    <property type="term" value="P:protein transport"/>
    <property type="evidence" value="ECO:0007669"/>
    <property type="project" value="UniProtKB-KW"/>
</dbReference>
<evidence type="ECO:0000256" key="2">
    <source>
        <dbReference type="ARBA" id="ARBA00009150"/>
    </source>
</evidence>
<dbReference type="PANTHER" id="PTHR12965:SF0">
    <property type="entry name" value="VACUOLAR PROTEIN SORTING-ASSOCIATED PROTEIN 54"/>
    <property type="match status" value="1"/>
</dbReference>
<reference evidence="8" key="2">
    <citation type="journal article" date="2007" name="Science">
        <title>Draft genome sequence of the sexually transmitted pathogen Trichomonas vaginalis.</title>
        <authorList>
            <person name="Carlton J.M."/>
            <person name="Hirt R.P."/>
            <person name="Silva J.C."/>
            <person name="Delcher A.L."/>
            <person name="Schatz M."/>
            <person name="Zhao Q."/>
            <person name="Wortman J.R."/>
            <person name="Bidwell S.L."/>
            <person name="Alsmark U.C.M."/>
            <person name="Besteiro S."/>
            <person name="Sicheritz-Ponten T."/>
            <person name="Noel C.J."/>
            <person name="Dacks J.B."/>
            <person name="Foster P.G."/>
            <person name="Simillion C."/>
            <person name="Van de Peer Y."/>
            <person name="Miranda-Saavedra D."/>
            <person name="Barton G.J."/>
            <person name="Westrop G.D."/>
            <person name="Mueller S."/>
            <person name="Dessi D."/>
            <person name="Fiori P.L."/>
            <person name="Ren Q."/>
            <person name="Paulsen I."/>
            <person name="Zhang H."/>
            <person name="Bastida-Corcuera F.D."/>
            <person name="Simoes-Barbosa A."/>
            <person name="Brown M.T."/>
            <person name="Hayes R.D."/>
            <person name="Mukherjee M."/>
            <person name="Okumura C.Y."/>
            <person name="Schneider R."/>
            <person name="Smith A.J."/>
            <person name="Vanacova S."/>
            <person name="Villalvazo M."/>
            <person name="Haas B.J."/>
            <person name="Pertea M."/>
            <person name="Feldblyum T.V."/>
            <person name="Utterback T.R."/>
            <person name="Shu C.L."/>
            <person name="Osoegawa K."/>
            <person name="de Jong P.J."/>
            <person name="Hrdy I."/>
            <person name="Horvathova L."/>
            <person name="Zubacova Z."/>
            <person name="Dolezal P."/>
            <person name="Malik S.B."/>
            <person name="Logsdon J.M. Jr."/>
            <person name="Henze K."/>
            <person name="Gupta A."/>
            <person name="Wang C.C."/>
            <person name="Dunne R.L."/>
            <person name="Upcroft J.A."/>
            <person name="Upcroft P."/>
            <person name="White O."/>
            <person name="Salzberg S.L."/>
            <person name="Tang P."/>
            <person name="Chiu C.-H."/>
            <person name="Lee Y.-S."/>
            <person name="Embley T.M."/>
            <person name="Coombs G.H."/>
            <person name="Mottram J.C."/>
            <person name="Tachezy J."/>
            <person name="Fraser-Liggett C.M."/>
            <person name="Johnson P.J."/>
        </authorList>
    </citation>
    <scope>NUCLEOTIDE SEQUENCE [LARGE SCALE GENOMIC DNA]</scope>
    <source>
        <strain evidence="8">G3</strain>
    </source>
</reference>
<dbReference type="EMBL" id="DS113339">
    <property type="protein sequence ID" value="EAY10366.1"/>
    <property type="molecule type" value="Genomic_DNA"/>
</dbReference>
<dbReference type="GO" id="GO:0019905">
    <property type="term" value="F:syntaxin binding"/>
    <property type="evidence" value="ECO:0000318"/>
    <property type="project" value="GO_Central"/>
</dbReference>
<accession>A2EAD9</accession>
<evidence type="ECO:0000256" key="6">
    <source>
        <dbReference type="ARBA" id="ARBA00023054"/>
    </source>
</evidence>
<keyword evidence="3" id="KW-0813">Transport</keyword>